<feature type="domain" description="Glycosyltransferase 2-like" evidence="1">
    <location>
        <begin position="459"/>
        <end position="634"/>
    </location>
</feature>
<dbReference type="PANTHER" id="PTHR43179">
    <property type="entry name" value="RHAMNOSYLTRANSFERASE WBBL"/>
    <property type="match status" value="1"/>
</dbReference>
<gene>
    <name evidence="2" type="ORF">JMJ56_13775</name>
</gene>
<name>A0ABS1U330_9PROT</name>
<dbReference type="InterPro" id="IPR001173">
    <property type="entry name" value="Glyco_trans_2-like"/>
</dbReference>
<comment type="caution">
    <text evidence="2">The sequence shown here is derived from an EMBL/GenBank/DDBJ whole genome shotgun (WGS) entry which is preliminary data.</text>
</comment>
<organism evidence="2 3">
    <name type="scientific">Belnapia arida</name>
    <dbReference type="NCBI Taxonomy" id="2804533"/>
    <lineage>
        <taxon>Bacteria</taxon>
        <taxon>Pseudomonadati</taxon>
        <taxon>Pseudomonadota</taxon>
        <taxon>Alphaproteobacteria</taxon>
        <taxon>Acetobacterales</taxon>
        <taxon>Roseomonadaceae</taxon>
        <taxon>Belnapia</taxon>
    </lineage>
</organism>
<proteinExistence type="predicted"/>
<evidence type="ECO:0000259" key="1">
    <source>
        <dbReference type="Pfam" id="PF00535"/>
    </source>
</evidence>
<dbReference type="Pfam" id="PF13692">
    <property type="entry name" value="Glyco_trans_1_4"/>
    <property type="match status" value="1"/>
</dbReference>
<protein>
    <submittedName>
        <fullName evidence="2">Glycosyltransferase</fullName>
    </submittedName>
</protein>
<dbReference type="Gene3D" id="3.90.550.10">
    <property type="entry name" value="Spore Coat Polysaccharide Biosynthesis Protein SpsA, Chain A"/>
    <property type="match status" value="2"/>
</dbReference>
<dbReference type="RefSeq" id="WP_202832342.1">
    <property type="nucleotide sequence ID" value="NZ_JAETWB010000005.1"/>
</dbReference>
<dbReference type="SUPFAM" id="SSF53448">
    <property type="entry name" value="Nucleotide-diphospho-sugar transferases"/>
    <property type="match status" value="2"/>
</dbReference>
<dbReference type="InterPro" id="IPR029044">
    <property type="entry name" value="Nucleotide-diphossugar_trans"/>
</dbReference>
<dbReference type="CDD" id="cd03801">
    <property type="entry name" value="GT4_PimA-like"/>
    <property type="match status" value="1"/>
</dbReference>
<evidence type="ECO:0000313" key="2">
    <source>
        <dbReference type="EMBL" id="MBL6079081.1"/>
    </source>
</evidence>
<dbReference type="EMBL" id="JAETWB010000005">
    <property type="protein sequence ID" value="MBL6079081.1"/>
    <property type="molecule type" value="Genomic_DNA"/>
</dbReference>
<keyword evidence="3" id="KW-1185">Reference proteome</keyword>
<sequence length="1390" mass="151436">MPKSYPLKPRVLRDLAEIDGADGWWEATSPAAAFRLEPGPAGLPKGWLRLTMMVQAPRNALAVPGFKVDTGSGYQPLRVVMPRSSARGRWSLIIYLPPGAIALAMTSPVSQGPFRLHLIEAHPTTRPLVGARLALSLGQRWMQEPRHFTQSARSLEAAWRSKGRAGLRQILGQTLLGDGTVTAPPVVSTRNRYEQWIAEQEGLVPPPIAFRPRRISLLLPVLVDGTTALAATLGSLRSQAGTDWDCRIGLAPGASPPAGLDPLIAARLTTLPLESAERGAMLAVLAAGASGERLLVLDPGDTLVPDALAALAASEATLVHGDEDRIGPDGRRMEPFLKPEWSPDLLEAFNYPGRPVALDRAAVEAAGGFTPGTGAGAEWDLHLRLTAAGARVARIPRILCHRPAESMGDRPQAGSPEAAELRAVLAAHWQRQGIAAEVATQHDGTQRATWPIAEPPLVSVIIPNRDQPALLGQCLRGLLEETDYPRIEIVIVDSGSSDPETLALYARLEAAGRIRLVAFRDPFNYSAACNAGARAATGALLLFLNNDIAVTRPDWLTELVRYAQRPGVGVVGTMLVYPDGRLQHAGVTIGMHLCGLLFRLAPEAEWGPIGSPSVPRTVSAIMGACQMVRREAFAQAGGFDESFVMANSDVALCLAARALGWRTAYTPFARLIHHEGASRGHSNPVADLTRTALDLRRFGYHEDPFFHPALDAESNIPRLRIGAEPGNAANLVQWSRRHDAGLAAPVPLDLCNDAEVAEAVGLPAEALFWPPFRAEAIGDTWSAARWIVDLLRRRPDLRARFRDALSAGAEGSFARWLATEGATTLGLPAHALPHIAAALAADPAARARQAVLGQGGLPEEVPLAFLPPGRAGLLSLLFRRDGAPLRREEIWWLALLCAEDPARELLLSHRFNPGWQALFPDGPTAFGSGRMAAWLRATYRCEGDWTDPAHWPETQTPAEQIRLGWYSRPHWQHRHPDAFSTSATARALLDWLAGPEAALDEAARAWLAAQPQEALAEALARPGLTIIGHLCYPSGLRTSTLSIAEGLRGFGYDMPMRDVPVDAEHDLPQHAAFGGFELYDATLLHIQPEPFFHKAYDRVGLRPRRPRTHRIGYWYWELDSVPAAWTGAVAEADEIWTATRFVGDALRSRFDIPVFEFMPGVALPPFTRRTPEQFGIPPGRFTFLFAFHMMSIMERKNPLGLIRAFRQAFTAADAATLVLKTSFGEKHPALIAELHAAAAEAGGRIIVIDRVFTFDETISLMDACDCYISLHRSEGLGLTMAEAMLLAKPVIGTRYSGNLDFMSEENSLLVDYRLVEIAKPIPPYDAGTRWAEPSEAHAARLMRRVFENRDFARALGARAQAELQRDLSMEAAGRRMATRLEAIRAGRKVR</sequence>
<dbReference type="Proteomes" id="UP000660885">
    <property type="component" value="Unassembled WGS sequence"/>
</dbReference>
<accession>A0ABS1U330</accession>
<reference evidence="2 3" key="1">
    <citation type="submission" date="2021-01" db="EMBL/GenBank/DDBJ databases">
        <title>Belnapia mucosa sp. nov. and Belnapia arida sp. nov., isolated from the Tabernas Desert (Almeria, Spain).</title>
        <authorList>
            <person name="Molina-Menor E."/>
            <person name="Vidal-Verdu A."/>
            <person name="Calonge A."/>
            <person name="Satari L."/>
            <person name="Pereto J."/>
            <person name="Porcar M."/>
        </authorList>
    </citation>
    <scope>NUCLEOTIDE SEQUENCE [LARGE SCALE GENOMIC DNA]</scope>
    <source>
        <strain evidence="2 3">T18</strain>
    </source>
</reference>
<dbReference type="Gene3D" id="3.40.50.2000">
    <property type="entry name" value="Glycogen Phosphorylase B"/>
    <property type="match status" value="1"/>
</dbReference>
<evidence type="ECO:0000313" key="3">
    <source>
        <dbReference type="Proteomes" id="UP000660885"/>
    </source>
</evidence>
<dbReference type="PANTHER" id="PTHR43179:SF7">
    <property type="entry name" value="RHAMNOSYLTRANSFERASE WBBL"/>
    <property type="match status" value="1"/>
</dbReference>
<dbReference type="SUPFAM" id="SSF53756">
    <property type="entry name" value="UDP-Glycosyltransferase/glycogen phosphorylase"/>
    <property type="match status" value="1"/>
</dbReference>
<dbReference type="Pfam" id="PF00535">
    <property type="entry name" value="Glycos_transf_2"/>
    <property type="match status" value="1"/>
</dbReference>